<dbReference type="SFLD" id="SFLDG01129">
    <property type="entry name" value="C1.5:_HAD__Beta-PGM__Phosphata"/>
    <property type="match status" value="1"/>
</dbReference>
<dbReference type="SFLD" id="SFLDS00003">
    <property type="entry name" value="Haloacid_Dehalogenase"/>
    <property type="match status" value="1"/>
</dbReference>
<accession>A0A7W3FJS9</accession>
<dbReference type="InterPro" id="IPR023198">
    <property type="entry name" value="PGP-like_dom2"/>
</dbReference>
<gene>
    <name evidence="1" type="ORF">H4O11_03510</name>
</gene>
<evidence type="ECO:0000313" key="1">
    <source>
        <dbReference type="EMBL" id="MBA8680868.1"/>
    </source>
</evidence>
<reference evidence="1 2" key="1">
    <citation type="submission" date="2020-08" db="EMBL/GenBank/DDBJ databases">
        <title>Stenotrophomonas tumulicola JCM 30961.</title>
        <authorList>
            <person name="Deng Y."/>
        </authorList>
    </citation>
    <scope>NUCLEOTIDE SEQUENCE [LARGE SCALE GENOMIC DNA]</scope>
    <source>
        <strain evidence="1 2">JCM 30961</strain>
    </source>
</reference>
<dbReference type="Proteomes" id="UP000547058">
    <property type="component" value="Unassembled WGS sequence"/>
</dbReference>
<dbReference type="InterPro" id="IPR036412">
    <property type="entry name" value="HAD-like_sf"/>
</dbReference>
<comment type="caution">
    <text evidence="1">The sequence shown here is derived from an EMBL/GenBank/DDBJ whole genome shotgun (WGS) entry which is preliminary data.</text>
</comment>
<dbReference type="Gene3D" id="3.40.50.1000">
    <property type="entry name" value="HAD superfamily/HAD-like"/>
    <property type="match status" value="1"/>
</dbReference>
<evidence type="ECO:0000313" key="2">
    <source>
        <dbReference type="Proteomes" id="UP000547058"/>
    </source>
</evidence>
<keyword evidence="2" id="KW-1185">Reference proteome</keyword>
<dbReference type="RefSeq" id="WP_182338020.1">
    <property type="nucleotide sequence ID" value="NZ_JACGXS010000001.1"/>
</dbReference>
<dbReference type="NCBIfam" id="TIGR02254">
    <property type="entry name" value="YjjG_YfnB"/>
    <property type="match status" value="1"/>
</dbReference>
<dbReference type="PANTHER" id="PTHR47478">
    <property type="match status" value="1"/>
</dbReference>
<dbReference type="Gene3D" id="1.10.150.240">
    <property type="entry name" value="Putative phosphatase, domain 2"/>
    <property type="match status" value="1"/>
</dbReference>
<proteinExistence type="predicted"/>
<dbReference type="EMBL" id="JACGXS010000001">
    <property type="protein sequence ID" value="MBA8680868.1"/>
    <property type="molecule type" value="Genomic_DNA"/>
</dbReference>
<dbReference type="InterPro" id="IPR011951">
    <property type="entry name" value="HAD-SF_hydro_IA_YjjG/PynA"/>
</dbReference>
<organism evidence="1 2">
    <name type="scientific">Stenotrophomonas tumulicola</name>
    <dbReference type="NCBI Taxonomy" id="1685415"/>
    <lineage>
        <taxon>Bacteria</taxon>
        <taxon>Pseudomonadati</taxon>
        <taxon>Pseudomonadota</taxon>
        <taxon>Gammaproteobacteria</taxon>
        <taxon>Lysobacterales</taxon>
        <taxon>Lysobacteraceae</taxon>
        <taxon>Stenotrophomonas</taxon>
    </lineage>
</organism>
<dbReference type="GO" id="GO:0008253">
    <property type="term" value="F:5'-nucleotidase activity"/>
    <property type="evidence" value="ECO:0007669"/>
    <property type="project" value="InterPro"/>
</dbReference>
<dbReference type="InterPro" id="IPR006439">
    <property type="entry name" value="HAD-SF_hydro_IA"/>
</dbReference>
<sequence length="236" mass="26495">MDYRLFLFDLDDTLLDFRASERLSFARTMSSLGIEDAPDTLFADYQRSNQQLWTDLERGLVDKDFLKVERFRRVFALHRLQVDAVRASHAYLEWLPQTVVLIDGAREVCEALAAHGEIGIISNGIEQVQGRRIANAGLSDLIGFVATSEACGHAKPDVRFFDYATRMATAFDKARTVIVGDRLEADILGANRFGIDSCWFNPSRRINDGTAQPTHEVHRLHDIPRCLGAMPVRAGA</sequence>
<dbReference type="AlphaFoldDB" id="A0A7W3FJS9"/>
<dbReference type="PANTHER" id="PTHR47478:SF1">
    <property type="entry name" value="PYRIMIDINE 5'-NUCLEOTIDASE YJJG"/>
    <property type="match status" value="1"/>
</dbReference>
<dbReference type="InterPro" id="IPR052550">
    <property type="entry name" value="Pyrimidine_5'-ntase_YjjG"/>
</dbReference>
<dbReference type="NCBIfam" id="TIGR01549">
    <property type="entry name" value="HAD-SF-IA-v1"/>
    <property type="match status" value="1"/>
</dbReference>
<dbReference type="SUPFAM" id="SSF56784">
    <property type="entry name" value="HAD-like"/>
    <property type="match status" value="1"/>
</dbReference>
<name>A0A7W3FJS9_9GAMM</name>
<protein>
    <submittedName>
        <fullName evidence="1">Noncanonical pyrimidine nucleotidase, YjjG family</fullName>
    </submittedName>
</protein>
<dbReference type="InterPro" id="IPR023214">
    <property type="entry name" value="HAD_sf"/>
</dbReference>
<dbReference type="Pfam" id="PF00702">
    <property type="entry name" value="Hydrolase"/>
    <property type="match status" value="1"/>
</dbReference>